<accession>A0A1G8IKL0</accession>
<dbReference type="Gene3D" id="3.40.50.1820">
    <property type="entry name" value="alpha/beta hydrolase"/>
    <property type="match status" value="1"/>
</dbReference>
<name>A0A1G8IKL0_9PSED</name>
<evidence type="ECO:0000313" key="2">
    <source>
        <dbReference type="EMBL" id="SDI19486.1"/>
    </source>
</evidence>
<dbReference type="SUPFAM" id="SSF53474">
    <property type="entry name" value="alpha/beta-Hydrolases"/>
    <property type="match status" value="1"/>
</dbReference>
<dbReference type="InterPro" id="IPR029058">
    <property type="entry name" value="AB_hydrolase_fold"/>
</dbReference>
<evidence type="ECO:0000259" key="1">
    <source>
        <dbReference type="Pfam" id="PF12146"/>
    </source>
</evidence>
<dbReference type="GO" id="GO:0016787">
    <property type="term" value="F:hydrolase activity"/>
    <property type="evidence" value="ECO:0007669"/>
    <property type="project" value="UniProtKB-KW"/>
</dbReference>
<dbReference type="EMBL" id="FNDS01000006">
    <property type="protein sequence ID" value="SDI19486.1"/>
    <property type="molecule type" value="Genomic_DNA"/>
</dbReference>
<keyword evidence="3" id="KW-1185">Reference proteome</keyword>
<keyword evidence="2" id="KW-0378">Hydrolase</keyword>
<dbReference type="STRING" id="428992.SAMN05216272_106317"/>
<sequence length="316" mass="35512">MNDTPIHISAADAYPLKGRLWRHPGAAEAGRPLVIINPATSVRSDYYARFAAYLHAQGFDVISYDYRGIGHSRPASLRGFEASWLDWGRLDFDAVLRWAATHCPGQPLQVVAHSVGGFLIGLAPSNHLLTRVFSMGAQYAYWRDYASHRRLSMLLKWHALMPALSSLLGYFPGKRLGWMEDTPRGVVRDWTHPGARFEDAYRRGPQAMPRAERAALVQGFANLRADTLALSVSDDEFGTRDAIQRLLAYYSNSQRCHLRLSPQALGCARIGHFAFFHSRFESSLWPIALRWLRDGEVDAELARFIVSDSPPRHPAA</sequence>
<reference evidence="3" key="1">
    <citation type="submission" date="2016-10" db="EMBL/GenBank/DDBJ databases">
        <authorList>
            <person name="Varghese N."/>
            <person name="Submissions S."/>
        </authorList>
    </citation>
    <scope>NUCLEOTIDE SEQUENCE [LARGE SCALE GENOMIC DNA]</scope>
    <source>
        <strain evidence="3">CCM 7469</strain>
    </source>
</reference>
<dbReference type="RefSeq" id="WP_090264056.1">
    <property type="nucleotide sequence ID" value="NZ_FNDS01000006.1"/>
</dbReference>
<organism evidence="2 3">
    <name type="scientific">Pseudomonas panipatensis</name>
    <dbReference type="NCBI Taxonomy" id="428992"/>
    <lineage>
        <taxon>Bacteria</taxon>
        <taxon>Pseudomonadati</taxon>
        <taxon>Pseudomonadota</taxon>
        <taxon>Gammaproteobacteria</taxon>
        <taxon>Pseudomonadales</taxon>
        <taxon>Pseudomonadaceae</taxon>
        <taxon>Pseudomonas</taxon>
    </lineage>
</organism>
<dbReference type="InterPro" id="IPR022742">
    <property type="entry name" value="Hydrolase_4"/>
</dbReference>
<dbReference type="InterPro" id="IPR017208">
    <property type="entry name" value="UCP037442_abhydr"/>
</dbReference>
<protein>
    <submittedName>
        <fullName evidence="2">Predicted alpha/beta hydrolase</fullName>
    </submittedName>
</protein>
<dbReference type="PIRSF" id="PIRSF037442">
    <property type="entry name" value="UCP037442_abhydr"/>
    <property type="match status" value="1"/>
</dbReference>
<proteinExistence type="predicted"/>
<gene>
    <name evidence="2" type="ORF">SAMN05216272_106317</name>
</gene>
<dbReference type="Pfam" id="PF12146">
    <property type="entry name" value="Hydrolase_4"/>
    <property type="match status" value="1"/>
</dbReference>
<dbReference type="OrthoDB" id="9785076at2"/>
<feature type="domain" description="Serine aminopeptidase S33" evidence="1">
    <location>
        <begin position="40"/>
        <end position="120"/>
    </location>
</feature>
<dbReference type="AlphaFoldDB" id="A0A1G8IKL0"/>
<evidence type="ECO:0000313" key="3">
    <source>
        <dbReference type="Proteomes" id="UP000199636"/>
    </source>
</evidence>
<dbReference type="Proteomes" id="UP000199636">
    <property type="component" value="Unassembled WGS sequence"/>
</dbReference>